<dbReference type="GO" id="GO:0003700">
    <property type="term" value="F:DNA-binding transcription factor activity"/>
    <property type="evidence" value="ECO:0007669"/>
    <property type="project" value="InterPro"/>
</dbReference>
<dbReference type="InterPro" id="IPR036388">
    <property type="entry name" value="WH-like_DNA-bd_sf"/>
</dbReference>
<feature type="domain" description="HTH marR-type" evidence="3">
    <location>
        <begin position="21"/>
        <end position="159"/>
    </location>
</feature>
<dbReference type="PANTHER" id="PTHR33164:SF56">
    <property type="entry name" value="HTH-TYPE TRANSCRIPTIONAL REGULATOR MHQR"/>
    <property type="match status" value="1"/>
</dbReference>
<dbReference type="KEGG" id="tzo:THMIRHAT_17580"/>
<reference evidence="5" key="1">
    <citation type="submission" date="2019-11" db="EMBL/GenBank/DDBJ databases">
        <title>Isolation and characterization of two novel species in the genus Thiomicrorhabdus.</title>
        <authorList>
            <person name="Mochizuki J."/>
            <person name="Kojima H."/>
            <person name="Fukui M."/>
        </authorList>
    </citation>
    <scope>NUCLEOTIDE SEQUENCE [LARGE SCALE GENOMIC DNA]</scope>
    <source>
        <strain evidence="5">AkT22</strain>
    </source>
</reference>
<dbReference type="PROSITE" id="PS50995">
    <property type="entry name" value="HTH_MARR_2"/>
    <property type="match status" value="1"/>
</dbReference>
<protein>
    <submittedName>
        <fullName evidence="4">Transcriptional regulator</fullName>
    </submittedName>
</protein>
<dbReference type="PRINTS" id="PR00598">
    <property type="entry name" value="HTHMARR"/>
</dbReference>
<dbReference type="RefSeq" id="WP_173291768.1">
    <property type="nucleotide sequence ID" value="NZ_AP021888.1"/>
</dbReference>
<dbReference type="InterPro" id="IPR036390">
    <property type="entry name" value="WH_DNA-bd_sf"/>
</dbReference>
<evidence type="ECO:0000256" key="1">
    <source>
        <dbReference type="ARBA" id="ARBA00023015"/>
    </source>
</evidence>
<sequence length="164" mass="18502">MTNNDESPKLLEPKDDADGAMQKLLLNLFLSQKIILQQSEQIVHRHRFTTLEFDVLATLHRMRQNEQQQMKPSDIVKNLCVSSGGITKVLKSLEIAQLISRQADANDKRIIWVTLTALGESTCLAIFEELHQLHNTKIAPVLSEDEIALLGNALEKLARQLNPI</sequence>
<dbReference type="SUPFAM" id="SSF46785">
    <property type="entry name" value="Winged helix' DNA-binding domain"/>
    <property type="match status" value="1"/>
</dbReference>
<dbReference type="Proteomes" id="UP000501466">
    <property type="component" value="Chromosome"/>
</dbReference>
<keyword evidence="2" id="KW-0804">Transcription</keyword>
<evidence type="ECO:0000256" key="2">
    <source>
        <dbReference type="ARBA" id="ARBA00023163"/>
    </source>
</evidence>
<keyword evidence="5" id="KW-1185">Reference proteome</keyword>
<gene>
    <name evidence="4" type="primary">pecS</name>
    <name evidence="4" type="ORF">THMIRHAT_17580</name>
</gene>
<dbReference type="PANTHER" id="PTHR33164">
    <property type="entry name" value="TRANSCRIPTIONAL REGULATOR, MARR FAMILY"/>
    <property type="match status" value="1"/>
</dbReference>
<name>A0A6F8PPG2_9GAMM</name>
<organism evidence="4 5">
    <name type="scientific">Thiosulfativibrio zosterae</name>
    <dbReference type="NCBI Taxonomy" id="2675053"/>
    <lineage>
        <taxon>Bacteria</taxon>
        <taxon>Pseudomonadati</taxon>
        <taxon>Pseudomonadota</taxon>
        <taxon>Gammaproteobacteria</taxon>
        <taxon>Thiotrichales</taxon>
        <taxon>Piscirickettsiaceae</taxon>
        <taxon>Thiosulfativibrio</taxon>
    </lineage>
</organism>
<evidence type="ECO:0000259" key="3">
    <source>
        <dbReference type="PROSITE" id="PS50995"/>
    </source>
</evidence>
<evidence type="ECO:0000313" key="4">
    <source>
        <dbReference type="EMBL" id="BBP44012.1"/>
    </source>
</evidence>
<evidence type="ECO:0000313" key="5">
    <source>
        <dbReference type="Proteomes" id="UP000501466"/>
    </source>
</evidence>
<dbReference type="Pfam" id="PF01047">
    <property type="entry name" value="MarR"/>
    <property type="match status" value="1"/>
</dbReference>
<dbReference type="InterPro" id="IPR000835">
    <property type="entry name" value="HTH_MarR-typ"/>
</dbReference>
<keyword evidence="1" id="KW-0805">Transcription regulation</keyword>
<dbReference type="Gene3D" id="1.10.10.10">
    <property type="entry name" value="Winged helix-like DNA-binding domain superfamily/Winged helix DNA-binding domain"/>
    <property type="match status" value="1"/>
</dbReference>
<dbReference type="GO" id="GO:0006950">
    <property type="term" value="P:response to stress"/>
    <property type="evidence" value="ECO:0007669"/>
    <property type="project" value="TreeGrafter"/>
</dbReference>
<dbReference type="AlphaFoldDB" id="A0A6F8PPG2"/>
<dbReference type="SMART" id="SM00347">
    <property type="entry name" value="HTH_MARR"/>
    <property type="match status" value="1"/>
</dbReference>
<proteinExistence type="predicted"/>
<dbReference type="EMBL" id="AP021888">
    <property type="protein sequence ID" value="BBP44012.1"/>
    <property type="molecule type" value="Genomic_DNA"/>
</dbReference>
<accession>A0A6F8PPG2</accession>
<dbReference type="InterPro" id="IPR039422">
    <property type="entry name" value="MarR/SlyA-like"/>
</dbReference>